<dbReference type="InterPro" id="IPR036922">
    <property type="entry name" value="Rieske_2Fe-2S_sf"/>
</dbReference>
<accession>A0ABX8AE60</accession>
<protein>
    <submittedName>
        <fullName evidence="6">Non-heme iron oxygenase ferredoxin subunit</fullName>
    </submittedName>
</protein>
<keyword evidence="3" id="KW-0408">Iron</keyword>
<dbReference type="InterPro" id="IPR017941">
    <property type="entry name" value="Rieske_2Fe-2S"/>
</dbReference>
<evidence type="ECO:0000256" key="2">
    <source>
        <dbReference type="ARBA" id="ARBA00022723"/>
    </source>
</evidence>
<feature type="domain" description="Rieske" evidence="5">
    <location>
        <begin position="6"/>
        <end position="101"/>
    </location>
</feature>
<dbReference type="PANTHER" id="PTHR21496:SF23">
    <property type="entry name" value="3-PHENYLPROPIONATE_CINNAMIC ACID DIOXYGENASE FERREDOXIN SUBUNIT"/>
    <property type="match status" value="1"/>
</dbReference>
<dbReference type="EMBL" id="CP036498">
    <property type="protein sequence ID" value="QUS41953.1"/>
    <property type="molecule type" value="Genomic_DNA"/>
</dbReference>
<dbReference type="Proteomes" id="UP000682843">
    <property type="component" value="Chromosome"/>
</dbReference>
<keyword evidence="7" id="KW-1185">Reference proteome</keyword>
<keyword evidence="2" id="KW-0479">Metal-binding</keyword>
<dbReference type="PROSITE" id="PS51296">
    <property type="entry name" value="RIESKE"/>
    <property type="match status" value="1"/>
</dbReference>
<evidence type="ECO:0000256" key="4">
    <source>
        <dbReference type="ARBA" id="ARBA00023014"/>
    </source>
</evidence>
<dbReference type="PANTHER" id="PTHR21496">
    <property type="entry name" value="FERREDOXIN-RELATED"/>
    <property type="match status" value="1"/>
</dbReference>
<organism evidence="6 7">
    <name type="scientific">Tardiphaga alba</name>
    <dbReference type="NCBI Taxonomy" id="340268"/>
    <lineage>
        <taxon>Bacteria</taxon>
        <taxon>Pseudomonadati</taxon>
        <taxon>Pseudomonadota</taxon>
        <taxon>Alphaproteobacteria</taxon>
        <taxon>Hyphomicrobiales</taxon>
        <taxon>Nitrobacteraceae</taxon>
        <taxon>Tardiphaga</taxon>
    </lineage>
</organism>
<dbReference type="Gene3D" id="2.102.10.10">
    <property type="entry name" value="Rieske [2Fe-2S] iron-sulphur domain"/>
    <property type="match status" value="1"/>
</dbReference>
<evidence type="ECO:0000313" key="7">
    <source>
        <dbReference type="Proteomes" id="UP000682843"/>
    </source>
</evidence>
<dbReference type="SUPFAM" id="SSF50022">
    <property type="entry name" value="ISP domain"/>
    <property type="match status" value="1"/>
</dbReference>
<dbReference type="CDD" id="cd03528">
    <property type="entry name" value="Rieske_RO_ferredoxin"/>
    <property type="match status" value="1"/>
</dbReference>
<name>A0ABX8AE60_9BRAD</name>
<evidence type="ECO:0000256" key="1">
    <source>
        <dbReference type="ARBA" id="ARBA00022714"/>
    </source>
</evidence>
<proteinExistence type="predicted"/>
<dbReference type="RefSeq" id="WP_211910685.1">
    <property type="nucleotide sequence ID" value="NZ_CP036498.1"/>
</dbReference>
<sequence>MSDGWLKAADLDDVVDGEPFACEIAGTKLALYSLDGCIFATSNICSHAYALLSDGLIEGDAIECPLHNARFDIRTGKALTSPAEKDIATYLTKVEGNAVFVRISD</sequence>
<gene>
    <name evidence="6" type="ORF">RPMA_26285</name>
</gene>
<evidence type="ECO:0000259" key="5">
    <source>
        <dbReference type="PROSITE" id="PS51296"/>
    </source>
</evidence>
<reference evidence="6 7" key="1">
    <citation type="submission" date="2019-02" db="EMBL/GenBank/DDBJ databases">
        <title>Emended description of the genus Rhodopseudomonas and description of Rhodopseudomonas albus sp. nov., a non-phototrophic, heavy-metal-tolerant bacterium isolated from garden soil.</title>
        <authorList>
            <person name="Bao Z."/>
            <person name="Cao W.W."/>
            <person name="Sato Y."/>
            <person name="Nishizawa T."/>
            <person name="Zhao J."/>
            <person name="Guo Y."/>
            <person name="Ohta H."/>
        </authorList>
    </citation>
    <scope>NUCLEOTIDE SEQUENCE [LARGE SCALE GENOMIC DNA]</scope>
    <source>
        <strain evidence="6 7">SK50-23</strain>
    </source>
</reference>
<dbReference type="Pfam" id="PF00355">
    <property type="entry name" value="Rieske"/>
    <property type="match status" value="1"/>
</dbReference>
<keyword evidence="4" id="KW-0411">Iron-sulfur</keyword>
<keyword evidence="1" id="KW-0001">2Fe-2S</keyword>
<evidence type="ECO:0000256" key="3">
    <source>
        <dbReference type="ARBA" id="ARBA00023004"/>
    </source>
</evidence>
<evidence type="ECO:0000313" key="6">
    <source>
        <dbReference type="EMBL" id="QUS41953.1"/>
    </source>
</evidence>